<gene>
    <name evidence="7" type="ORF">GWO12_02710</name>
</gene>
<keyword evidence="4" id="KW-0326">Glycosidase</keyword>
<dbReference type="InterPro" id="IPR011330">
    <property type="entry name" value="Glyco_hydro/deAcase_b/a-brl"/>
</dbReference>
<dbReference type="InterPro" id="IPR000602">
    <property type="entry name" value="Glyco_hydro_38_N"/>
</dbReference>
<dbReference type="FunFam" id="1.20.1270.50:FF:000004">
    <property type="entry name" value="alpha-mannosidase 2C1 isoform X1"/>
    <property type="match status" value="1"/>
</dbReference>
<dbReference type="SUPFAM" id="SSF88713">
    <property type="entry name" value="Glycoside hydrolase/deacetylase"/>
    <property type="match status" value="1"/>
</dbReference>
<dbReference type="Pfam" id="PF01074">
    <property type="entry name" value="Glyco_hydro_38N"/>
    <property type="match status" value="1"/>
</dbReference>
<dbReference type="GO" id="GO:0030246">
    <property type="term" value="F:carbohydrate binding"/>
    <property type="evidence" value="ECO:0007669"/>
    <property type="project" value="InterPro"/>
</dbReference>
<dbReference type="PANTHER" id="PTHR46017">
    <property type="entry name" value="ALPHA-MANNOSIDASE 2C1"/>
    <property type="match status" value="1"/>
</dbReference>
<dbReference type="InterPro" id="IPR011013">
    <property type="entry name" value="Gal_mutarotase_sf_dom"/>
</dbReference>
<accession>A0AAE4Z586</accession>
<dbReference type="Pfam" id="PF07748">
    <property type="entry name" value="Glyco_hydro_38C"/>
    <property type="match status" value="1"/>
</dbReference>
<evidence type="ECO:0000256" key="4">
    <source>
        <dbReference type="ARBA" id="ARBA00023295"/>
    </source>
</evidence>
<dbReference type="Proteomes" id="UP000702544">
    <property type="component" value="Unassembled WGS sequence"/>
</dbReference>
<dbReference type="SUPFAM" id="SSF88688">
    <property type="entry name" value="Families 57/38 glycoside transferase middle domain"/>
    <property type="match status" value="1"/>
</dbReference>
<dbReference type="GO" id="GO:0004559">
    <property type="term" value="F:alpha-mannosidase activity"/>
    <property type="evidence" value="ECO:0007669"/>
    <property type="project" value="InterPro"/>
</dbReference>
<dbReference type="CDD" id="cd10789">
    <property type="entry name" value="GH38N_AMII_ER_cytosolic"/>
    <property type="match status" value="1"/>
</dbReference>
<keyword evidence="5" id="KW-0732">Signal</keyword>
<comment type="caution">
    <text evidence="7">The sequence shown here is derived from an EMBL/GenBank/DDBJ whole genome shotgun (WGS) entry which is preliminary data.</text>
</comment>
<comment type="similarity">
    <text evidence="1">Belongs to the glycosyl hydrolase 38 family.</text>
</comment>
<feature type="domain" description="Glycoside hydrolase family 38 central" evidence="6">
    <location>
        <begin position="742"/>
        <end position="816"/>
    </location>
</feature>
<dbReference type="Pfam" id="PF17677">
    <property type="entry name" value="Glyco_hydro38C2"/>
    <property type="match status" value="1"/>
</dbReference>
<dbReference type="AlphaFoldDB" id="A0AAE4Z586"/>
<reference evidence="7 8" key="1">
    <citation type="submission" date="2020-01" db="EMBL/GenBank/DDBJ databases">
        <title>Genomes assembled from Gulf of Kutch pelagic sediment metagenomes.</title>
        <authorList>
            <person name="Chandrashekar M."/>
            <person name="Mahajan M.S."/>
            <person name="Dave K.J."/>
            <person name="Vatsa P."/>
            <person name="Nathani N.M."/>
        </authorList>
    </citation>
    <scope>NUCLEOTIDE SEQUENCE [LARGE SCALE GENOMIC DNA]</scope>
    <source>
        <strain evidence="7">KS3-K002</strain>
    </source>
</reference>
<keyword evidence="2" id="KW-0479">Metal-binding</keyword>
<dbReference type="InterPro" id="IPR037094">
    <property type="entry name" value="Glyco_hydro_38_cen_sf"/>
</dbReference>
<dbReference type="Gene3D" id="2.70.98.30">
    <property type="entry name" value="Golgi alpha-mannosidase II, domain 4"/>
    <property type="match status" value="1"/>
</dbReference>
<dbReference type="InterPro" id="IPR015341">
    <property type="entry name" value="Glyco_hydro_38_cen"/>
</dbReference>
<feature type="chain" id="PRO_5041938488" evidence="5">
    <location>
        <begin position="29"/>
        <end position="1253"/>
    </location>
</feature>
<dbReference type="InterPro" id="IPR011682">
    <property type="entry name" value="Glyco_hydro_38_C"/>
</dbReference>
<evidence type="ECO:0000313" key="7">
    <source>
        <dbReference type="EMBL" id="NIR74019.1"/>
    </source>
</evidence>
<protein>
    <submittedName>
        <fullName evidence="7">Alpha-mannosidase</fullName>
    </submittedName>
</protein>
<dbReference type="Pfam" id="PF09261">
    <property type="entry name" value="Alpha-mann_mid"/>
    <property type="match status" value="1"/>
</dbReference>
<feature type="signal peptide" evidence="5">
    <location>
        <begin position="1"/>
        <end position="28"/>
    </location>
</feature>
<keyword evidence="3" id="KW-0378">Hydrolase</keyword>
<dbReference type="SUPFAM" id="SSF74650">
    <property type="entry name" value="Galactose mutarotase-like"/>
    <property type="match status" value="1"/>
</dbReference>
<proteinExistence type="inferred from homology"/>
<organism evidence="7 8">
    <name type="scientific">Candidatus Kutchimonas denitrificans</name>
    <dbReference type="NCBI Taxonomy" id="3056748"/>
    <lineage>
        <taxon>Bacteria</taxon>
        <taxon>Pseudomonadati</taxon>
        <taxon>Gemmatimonadota</taxon>
        <taxon>Gemmatimonadia</taxon>
        <taxon>Candidatus Palauibacterales</taxon>
        <taxon>Candidatus Palauibacteraceae</taxon>
        <taxon>Candidatus Kutchimonas</taxon>
    </lineage>
</organism>
<name>A0AAE4Z586_9BACT</name>
<dbReference type="Gene3D" id="3.20.110.10">
    <property type="entry name" value="Glycoside hydrolase 38, N terminal domain"/>
    <property type="match status" value="1"/>
</dbReference>
<evidence type="ECO:0000256" key="2">
    <source>
        <dbReference type="ARBA" id="ARBA00022723"/>
    </source>
</evidence>
<dbReference type="PANTHER" id="PTHR46017:SF1">
    <property type="entry name" value="ALPHA-MANNOSIDASE 2C1"/>
    <property type="match status" value="1"/>
</dbReference>
<dbReference type="Gene3D" id="1.20.1270.50">
    <property type="entry name" value="Glycoside hydrolase family 38, central domain"/>
    <property type="match status" value="1"/>
</dbReference>
<dbReference type="Gene3D" id="2.60.40.2220">
    <property type="match status" value="1"/>
</dbReference>
<dbReference type="InterPro" id="IPR027291">
    <property type="entry name" value="Glyco_hydro_38_N_sf"/>
</dbReference>
<dbReference type="GO" id="GO:0009313">
    <property type="term" value="P:oligosaccharide catabolic process"/>
    <property type="evidence" value="ECO:0007669"/>
    <property type="project" value="TreeGrafter"/>
</dbReference>
<evidence type="ECO:0000256" key="5">
    <source>
        <dbReference type="SAM" id="SignalP"/>
    </source>
</evidence>
<evidence type="ECO:0000313" key="8">
    <source>
        <dbReference type="Proteomes" id="UP000702544"/>
    </source>
</evidence>
<dbReference type="GO" id="GO:0046872">
    <property type="term" value="F:metal ion binding"/>
    <property type="evidence" value="ECO:0007669"/>
    <property type="project" value="UniProtKB-KW"/>
</dbReference>
<dbReference type="InterPro" id="IPR041147">
    <property type="entry name" value="GH38_C"/>
</dbReference>
<dbReference type="SMART" id="SM00872">
    <property type="entry name" value="Alpha-mann_mid"/>
    <property type="match status" value="1"/>
</dbReference>
<dbReference type="InterPro" id="IPR028995">
    <property type="entry name" value="Glyco_hydro_57/38_cen_sf"/>
</dbReference>
<evidence type="ECO:0000256" key="3">
    <source>
        <dbReference type="ARBA" id="ARBA00022801"/>
    </source>
</evidence>
<dbReference type="EMBL" id="JAACAK010000018">
    <property type="protein sequence ID" value="NIR74019.1"/>
    <property type="molecule type" value="Genomic_DNA"/>
</dbReference>
<evidence type="ECO:0000256" key="1">
    <source>
        <dbReference type="ARBA" id="ARBA00009792"/>
    </source>
</evidence>
<sequence length="1253" mass="139419">MTRSYRWPTRGSLTALALLFTLTSTVLAQEIDVRRWLVYGPVPAPAGSARVVRDYLDGAASAMPTLGDEGWLEASADSAARLDLNRVFAGGTTEWSAAYAHTYVFAPEDRTVLLIADSDDDLVVRLNGQRLWVHEVARGLGFGRDTMMIRLGAGWNSLMLKPLNRGGGFGVLARLAPAAGASDLEGLELSIVRPPGLVSHNYPESAVTVGPVRWSGVLRWVAGELEPAAAIPVAAWGPDTLRQATVELRQGDRTWPRSSFTALAPGQPVEVEIELPFRELRRASLGATPIVAATRWRGGSLRRPVAVAPDLLMRLVGGRIEIGSLQVDSAGSDVLQLSAELVVPPAFDGLGVDLLARGLGPGAAYRVNGRPAVWRDGVVELCRPCRANNELRLEIVPEPGRPLWLTPVVRIREVGYREYADGYDYALELAGRAPAIRRPDAREWLAALGEASAYRRLIDEYTRAYAPLAAEIRGDTLHLIGNSHIDAAWLWPWSETIDVIRDTWRTSLKLAEIFPGYVFTASSAAFYDAMDRIEPTLADSLVAAVEAGHWVPVGGWWVESDLNLPAGESLVRQGLYGQRYFEDRFGFRSRVAWTPDAFGYPWSVPQILKGSGLDYFVTQKIRWNDSTELPYNAFYWEGLDGSRVLAYNPYGYTHDLNPEALVRQRIEDRRRTGSNHQLVLYGVGDHGGGPTIEMLERAGDLRRVPTFPTMVYDEPLEALQAVQGWGPNKADLPVWGDELYLEYHRGTYTSQAEVKRRNRVSETMLHTTEALLAVGTRPYPRRRLQEVWRLVLFNQFHDILPGSSIREVYEDADAFYDRAWLALDSLTRTGFADLRRRMDTRGDGPAIVVFNSLGWERSGPRVVQLPNADGQLERTAVTAVPAYGARVVRPDDRRLPDELRRFAAPSAGPGWIENAFLWVEVDTLTGTIRRIFDKANGREALARGAEGNVLQVFDDRPGAWDAWNIVTSGPMWEVTDVRTWESEADAWEARLHLERHWGSSTFRQTLVLGRASPYLEVLNDVGWHERRKALKVAFGLNVESDSATYEIPYGTMGRSGRPRTKAERAKFEVPGQRWADVSEADYGVSILNDSKYGWDYRGNVLRLTLLKSPIWPDSTADRGAHRFRFAVYPHAGDWRAAGTVRLAAEYNTPLLAALEPPHDGPLGRRVSFAAADAPNVELAWLKRAEDSEAWVLRLVEWHGRASPAEVRLGCSIESARRANLLEDAGEPLPVDGDRLHLEIHPYEIATVLVRCSN</sequence>
<evidence type="ECO:0000259" key="6">
    <source>
        <dbReference type="SMART" id="SM00872"/>
    </source>
</evidence>
<dbReference type="GO" id="GO:0006013">
    <property type="term" value="P:mannose metabolic process"/>
    <property type="evidence" value="ECO:0007669"/>
    <property type="project" value="InterPro"/>
</dbReference>